<gene>
    <name evidence="3" type="ORF">DS745_07815</name>
</gene>
<name>A0A4Q0VUC6_9BACI</name>
<keyword evidence="4" id="KW-1185">Reference proteome</keyword>
<keyword evidence="1" id="KW-1005">Bacterial flagellum biogenesis</keyword>
<evidence type="ECO:0000256" key="2">
    <source>
        <dbReference type="SAM" id="MobiDB-lite"/>
    </source>
</evidence>
<evidence type="ECO:0000256" key="1">
    <source>
        <dbReference type="ARBA" id="ARBA00022795"/>
    </source>
</evidence>
<dbReference type="InterPro" id="IPR007809">
    <property type="entry name" value="FlgN-like"/>
</dbReference>
<dbReference type="InterPro" id="IPR036679">
    <property type="entry name" value="FlgN-like_sf"/>
</dbReference>
<dbReference type="SUPFAM" id="SSF140566">
    <property type="entry name" value="FlgN-like"/>
    <property type="match status" value="1"/>
</dbReference>
<dbReference type="AlphaFoldDB" id="A0A4Q0VUC6"/>
<protein>
    <submittedName>
        <fullName evidence="3">Flagellar protein FlgN</fullName>
    </submittedName>
</protein>
<dbReference type="RefSeq" id="WP_129077694.1">
    <property type="nucleotide sequence ID" value="NZ_QOUX01000026.1"/>
</dbReference>
<feature type="region of interest" description="Disordered" evidence="2">
    <location>
        <begin position="159"/>
        <end position="185"/>
    </location>
</feature>
<keyword evidence="3" id="KW-0966">Cell projection</keyword>
<comment type="caution">
    <text evidence="3">The sequence shown here is derived from an EMBL/GenBank/DDBJ whole genome shotgun (WGS) entry which is preliminary data.</text>
</comment>
<dbReference type="Gene3D" id="1.20.58.300">
    <property type="entry name" value="FlgN-like"/>
    <property type="match status" value="1"/>
</dbReference>
<evidence type="ECO:0000313" key="3">
    <source>
        <dbReference type="EMBL" id="RXJ02287.1"/>
    </source>
</evidence>
<dbReference type="OrthoDB" id="2381500at2"/>
<dbReference type="Proteomes" id="UP000290649">
    <property type="component" value="Unassembled WGS sequence"/>
</dbReference>
<proteinExistence type="predicted"/>
<keyword evidence="3" id="KW-0282">Flagellum</keyword>
<evidence type="ECO:0000313" key="4">
    <source>
        <dbReference type="Proteomes" id="UP000290649"/>
    </source>
</evidence>
<feature type="compositionally biased region" description="Basic and acidic residues" evidence="2">
    <location>
        <begin position="176"/>
        <end position="185"/>
    </location>
</feature>
<dbReference type="EMBL" id="QOUX01000026">
    <property type="protein sequence ID" value="RXJ02287.1"/>
    <property type="molecule type" value="Genomic_DNA"/>
</dbReference>
<organism evidence="3 4">
    <name type="scientific">Anaerobacillus alkaliphilus</name>
    <dbReference type="NCBI Taxonomy" id="1548597"/>
    <lineage>
        <taxon>Bacteria</taxon>
        <taxon>Bacillati</taxon>
        <taxon>Bacillota</taxon>
        <taxon>Bacilli</taxon>
        <taxon>Bacillales</taxon>
        <taxon>Bacillaceae</taxon>
        <taxon>Anaerobacillus</taxon>
    </lineage>
</organism>
<sequence>MLKTLPESSMIIGTKDKTEVKKVSAQGIVTAMEKLVQVHEILDKLAGEKTEAIKKGDISHLQSLLQKEVVQVKLLQQLEQERVRHVRSYQREKGFVTENGTLTELLSYVTAEEKHLLATLQQRLLDVIKSLKEKNDLNQKLIHDSLRFVNLSLDMIKPQAETGNYGRPNKEDDEPEGRSLFDSKA</sequence>
<keyword evidence="3" id="KW-0969">Cilium</keyword>
<reference evidence="3 4" key="1">
    <citation type="journal article" date="2019" name="Int. J. Syst. Evol. Microbiol.">
        <title>Anaerobacillus alkaliphilus sp. nov., a novel alkaliphilic and moderately halophilic bacterium.</title>
        <authorList>
            <person name="Borsodi A.K."/>
            <person name="Aszalos J.M."/>
            <person name="Bihari P."/>
            <person name="Nagy I."/>
            <person name="Schumann P."/>
            <person name="Sproer C."/>
            <person name="Kovacs A.L."/>
            <person name="Boka K."/>
            <person name="Dobosy P."/>
            <person name="Ovari M."/>
            <person name="Szili-Kovacs T."/>
            <person name="Toth E."/>
        </authorList>
    </citation>
    <scope>NUCLEOTIDE SEQUENCE [LARGE SCALE GENOMIC DNA]</scope>
    <source>
        <strain evidence="3 4">B16-10</strain>
    </source>
</reference>
<accession>A0A4Q0VUC6</accession>
<dbReference type="Pfam" id="PF05130">
    <property type="entry name" value="FlgN"/>
    <property type="match status" value="1"/>
</dbReference>
<dbReference type="GO" id="GO:0044780">
    <property type="term" value="P:bacterial-type flagellum assembly"/>
    <property type="evidence" value="ECO:0007669"/>
    <property type="project" value="InterPro"/>
</dbReference>